<evidence type="ECO:0000256" key="2">
    <source>
        <dbReference type="ARBA" id="ARBA00022777"/>
    </source>
</evidence>
<dbReference type="EMBL" id="CP146069">
    <property type="protein sequence ID" value="WWR47116.1"/>
    <property type="molecule type" value="Genomic_DNA"/>
</dbReference>
<organism evidence="4 5">
    <name type="scientific">Roseovarius phycicola</name>
    <dbReference type="NCBI Taxonomy" id="3080976"/>
    <lineage>
        <taxon>Bacteria</taxon>
        <taxon>Pseudomonadati</taxon>
        <taxon>Pseudomonadota</taxon>
        <taxon>Alphaproteobacteria</taxon>
        <taxon>Rhodobacterales</taxon>
        <taxon>Roseobacteraceae</taxon>
        <taxon>Roseovarius</taxon>
    </lineage>
</organism>
<dbReference type="InterPro" id="IPR043129">
    <property type="entry name" value="ATPase_NBD"/>
</dbReference>
<dbReference type="InterPro" id="IPR003836">
    <property type="entry name" value="Glucokinase"/>
</dbReference>
<gene>
    <name evidence="4" type="ORF">RZ517_02730</name>
</gene>
<dbReference type="SUPFAM" id="SSF53067">
    <property type="entry name" value="Actin-like ATPase domain"/>
    <property type="match status" value="1"/>
</dbReference>
<evidence type="ECO:0000256" key="3">
    <source>
        <dbReference type="RuleBase" id="RU004046"/>
    </source>
</evidence>
<proteinExistence type="inferred from homology"/>
<keyword evidence="2" id="KW-0418">Kinase</keyword>
<dbReference type="InterPro" id="IPR050201">
    <property type="entry name" value="Bacterial_glucokinase"/>
</dbReference>
<dbReference type="Gene3D" id="3.40.367.20">
    <property type="match status" value="1"/>
</dbReference>
<keyword evidence="1" id="KW-0808">Transferase</keyword>
<accession>A0ABZ2HMD1</accession>
<sequence>MGEQLLLDLGGTHCRLGLARDAKFDAVTARIFKNAAFGTLTDMVRSYLNELRPGRIDAVCAAVAGPVRGDQAQLTNHSWKVHACDLISATGAVHVHLLNDLQAQAYALDDLAPDDVAPIVPGQADPDGARLVLVLGTGCNIAVAHNVNGRIFVPSAEAGHSTLPDVPQFRALFDTLRRDMPHLPVEAALSGPGLTRLHAHLSGETLSPPDIMAAAPKATLQSFVTLLGHVASSFCISHLATGGLFLAGGTARAIAPHLADNGFRDAFHLRGPYTSILRDIPVSVITDDLAALRGGAQYLAQQL</sequence>
<dbReference type="RefSeq" id="WP_338549955.1">
    <property type="nucleotide sequence ID" value="NZ_CP146069.1"/>
</dbReference>
<protein>
    <submittedName>
        <fullName evidence="4">Glucokinase</fullName>
    </submittedName>
</protein>
<evidence type="ECO:0000256" key="1">
    <source>
        <dbReference type="ARBA" id="ARBA00022679"/>
    </source>
</evidence>
<comment type="similarity">
    <text evidence="3">Belongs to the bacterial glucokinase family.</text>
</comment>
<evidence type="ECO:0000313" key="4">
    <source>
        <dbReference type="EMBL" id="WWR47116.1"/>
    </source>
</evidence>
<dbReference type="PANTHER" id="PTHR47690:SF1">
    <property type="entry name" value="GLUCOKINASE"/>
    <property type="match status" value="1"/>
</dbReference>
<evidence type="ECO:0000313" key="5">
    <source>
        <dbReference type="Proteomes" id="UP001364156"/>
    </source>
</evidence>
<dbReference type="Pfam" id="PF02685">
    <property type="entry name" value="Glucokinase"/>
    <property type="match status" value="1"/>
</dbReference>
<keyword evidence="5" id="KW-1185">Reference proteome</keyword>
<name>A0ABZ2HMD1_9RHOB</name>
<dbReference type="PANTHER" id="PTHR47690">
    <property type="entry name" value="GLUCOKINASE"/>
    <property type="match status" value="1"/>
</dbReference>
<dbReference type="Gene3D" id="3.30.420.40">
    <property type="match status" value="1"/>
</dbReference>
<reference evidence="4 5" key="1">
    <citation type="submission" date="2023-10" db="EMBL/GenBank/DDBJ databases">
        <title>Roseovarius strain S88 nov., isolated from a marine algae.</title>
        <authorList>
            <person name="Lee M.W."/>
            <person name="Lee J.K."/>
            <person name="Kim J.M."/>
            <person name="Choi D.G."/>
            <person name="Baek J.H."/>
            <person name="Bayburt H."/>
            <person name="Jung J.J."/>
            <person name="Han D.M."/>
            <person name="Jeon C.O."/>
        </authorList>
    </citation>
    <scope>NUCLEOTIDE SEQUENCE [LARGE SCALE GENOMIC DNA]</scope>
    <source>
        <strain evidence="4 5">S88</strain>
    </source>
</reference>
<dbReference type="CDD" id="cd24008">
    <property type="entry name" value="ASKHA_NBD_GLK"/>
    <property type="match status" value="1"/>
</dbReference>
<dbReference type="Proteomes" id="UP001364156">
    <property type="component" value="Chromosome"/>
</dbReference>